<protein>
    <submittedName>
        <fullName evidence="8">Ribonuclease BN</fullName>
    </submittedName>
</protein>
<name>A0A1U7IQK2_9CYAN</name>
<evidence type="ECO:0000256" key="1">
    <source>
        <dbReference type="ARBA" id="ARBA00004651"/>
    </source>
</evidence>
<evidence type="ECO:0000256" key="2">
    <source>
        <dbReference type="ARBA" id="ARBA00022475"/>
    </source>
</evidence>
<dbReference type="PANTHER" id="PTHR30213:SF1">
    <property type="entry name" value="INNER MEMBRANE PROTEIN YHJD"/>
    <property type="match status" value="1"/>
</dbReference>
<dbReference type="PIRSF" id="PIRSF035875">
    <property type="entry name" value="RNase_BN"/>
    <property type="match status" value="1"/>
</dbReference>
<evidence type="ECO:0000313" key="8">
    <source>
        <dbReference type="EMBL" id="OKH39636.1"/>
    </source>
</evidence>
<comment type="caution">
    <text evidence="8">The sequence shown here is derived from an EMBL/GenBank/DDBJ whole genome shotgun (WGS) entry which is preliminary data.</text>
</comment>
<dbReference type="Proteomes" id="UP000185860">
    <property type="component" value="Unassembled WGS sequence"/>
</dbReference>
<evidence type="ECO:0000256" key="4">
    <source>
        <dbReference type="ARBA" id="ARBA00022989"/>
    </source>
</evidence>
<dbReference type="Pfam" id="PF03631">
    <property type="entry name" value="Virul_fac_BrkB"/>
    <property type="match status" value="1"/>
</dbReference>
<dbReference type="OrthoDB" id="9797028at2"/>
<feature type="transmembrane region" description="Helical" evidence="7">
    <location>
        <begin position="34"/>
        <end position="57"/>
    </location>
</feature>
<feature type="region of interest" description="Disordered" evidence="6">
    <location>
        <begin position="310"/>
        <end position="348"/>
    </location>
</feature>
<keyword evidence="3 7" id="KW-0812">Transmembrane</keyword>
<evidence type="ECO:0000256" key="3">
    <source>
        <dbReference type="ARBA" id="ARBA00022692"/>
    </source>
</evidence>
<evidence type="ECO:0000256" key="7">
    <source>
        <dbReference type="SAM" id="Phobius"/>
    </source>
</evidence>
<feature type="transmembrane region" description="Helical" evidence="7">
    <location>
        <begin position="251"/>
        <end position="272"/>
    </location>
</feature>
<evidence type="ECO:0000256" key="6">
    <source>
        <dbReference type="SAM" id="MobiDB-lite"/>
    </source>
</evidence>
<feature type="transmembrane region" description="Helical" evidence="7">
    <location>
        <begin position="216"/>
        <end position="239"/>
    </location>
</feature>
<evidence type="ECO:0000256" key="5">
    <source>
        <dbReference type="ARBA" id="ARBA00023136"/>
    </source>
</evidence>
<gene>
    <name evidence="8" type="ORF">NIES2119_05020</name>
</gene>
<keyword evidence="2" id="KW-1003">Cell membrane</keyword>
<feature type="transmembrane region" description="Helical" evidence="7">
    <location>
        <begin position="97"/>
        <end position="115"/>
    </location>
</feature>
<comment type="subcellular location">
    <subcellularLocation>
        <location evidence="1">Cell membrane</location>
        <topology evidence="1">Multi-pass membrane protein</topology>
    </subcellularLocation>
</comment>
<evidence type="ECO:0000313" key="9">
    <source>
        <dbReference type="Proteomes" id="UP000185860"/>
    </source>
</evidence>
<proteinExistence type="predicted"/>
<dbReference type="STRING" id="454136.NIES2119_05020"/>
<accession>A0A1U7IQK2</accession>
<organism evidence="8 9">
    <name type="scientific">[Phormidium ambiguum] IAM M-71</name>
    <dbReference type="NCBI Taxonomy" id="454136"/>
    <lineage>
        <taxon>Bacteria</taxon>
        <taxon>Bacillati</taxon>
        <taxon>Cyanobacteriota</taxon>
        <taxon>Cyanophyceae</taxon>
        <taxon>Oscillatoriophycideae</taxon>
        <taxon>Aerosakkonematales</taxon>
        <taxon>Aerosakkonemataceae</taxon>
        <taxon>Floridanema</taxon>
    </lineage>
</organism>
<reference evidence="8 9" key="1">
    <citation type="submission" date="2016-11" db="EMBL/GenBank/DDBJ databases">
        <title>Draft Genome Sequences of Nine Cyanobacterial Strains from Diverse Habitats.</title>
        <authorList>
            <person name="Zhu T."/>
            <person name="Hou S."/>
            <person name="Lu X."/>
            <person name="Hess W.R."/>
        </authorList>
    </citation>
    <scope>NUCLEOTIDE SEQUENCE [LARGE SCALE GENOMIC DNA]</scope>
    <source>
        <strain evidence="8 9">IAM M-71</strain>
    </source>
</reference>
<feature type="transmembrane region" description="Helical" evidence="7">
    <location>
        <begin position="143"/>
        <end position="170"/>
    </location>
</feature>
<keyword evidence="4 7" id="KW-1133">Transmembrane helix</keyword>
<dbReference type="InterPro" id="IPR017039">
    <property type="entry name" value="Virul_fac_BrkB"/>
</dbReference>
<dbReference type="NCBIfam" id="TIGR00765">
    <property type="entry name" value="yihY_not_rbn"/>
    <property type="match status" value="1"/>
</dbReference>
<dbReference type="AlphaFoldDB" id="A0A1U7IQK2"/>
<dbReference type="PANTHER" id="PTHR30213">
    <property type="entry name" value="INNER MEMBRANE PROTEIN YHJD"/>
    <property type="match status" value="1"/>
</dbReference>
<keyword evidence="5 7" id="KW-0472">Membrane</keyword>
<feature type="transmembrane region" description="Helical" evidence="7">
    <location>
        <begin position="182"/>
        <end position="204"/>
    </location>
</feature>
<dbReference type="GO" id="GO:0005886">
    <property type="term" value="C:plasma membrane"/>
    <property type="evidence" value="ECO:0007669"/>
    <property type="project" value="UniProtKB-SubCell"/>
</dbReference>
<dbReference type="EMBL" id="MRCE01000004">
    <property type="protein sequence ID" value="OKH39636.1"/>
    <property type="molecule type" value="Genomic_DNA"/>
</dbReference>
<sequence length="348" mass="38386">MKVRSLNFRTIWQLLKQTFDEWNEDKASRLAAALAYYTIFSIAPLLVIVIAIAGLVFGEEAARGEIVTQIQGLVGRSGAEVIETAIENANKPATGSIASLISIGALLFGAIGVFTQLQDALNTIWEVQPKPDRPIKGFVRRNFLSFSMVLGIGFLLLVSLIISATLAALSNYFSYLIPGFDALWQLVNFLIAFGITTFLFAMIFKFLPNVKIAWSDVWIGAIITSFLFSIGRFLLGWYLGNGSFGSTYGAAGSLIIILAWVYYAAQILFFGAEFTQVYARNYGSQIVPDENAVSLTNEARIQQGIPRQEDIDAAIQSEPTNRVDRRRSRNSGLPGFIRGLGGKRRSRR</sequence>